<sequence length="93" mass="10576">MATQKHRLRHAATKQHTQKNKPRFLLLEAAVCAVHMQRFAVCRAHIMSTHPGFPRSTSKAKADNHAWHNDVITYVVNRPPLAGWSAILKEDTK</sequence>
<dbReference type="AlphaFoldDB" id="A0ABD0LA29"/>
<reference evidence="1 2" key="1">
    <citation type="journal article" date="2023" name="Sci. Data">
        <title>Genome assembly of the Korean intertidal mud-creeper Batillaria attramentaria.</title>
        <authorList>
            <person name="Patra A.K."/>
            <person name="Ho P.T."/>
            <person name="Jun S."/>
            <person name="Lee S.J."/>
            <person name="Kim Y."/>
            <person name="Won Y.J."/>
        </authorList>
    </citation>
    <scope>NUCLEOTIDE SEQUENCE [LARGE SCALE GENOMIC DNA]</scope>
    <source>
        <strain evidence="1">Wonlab-2016</strain>
    </source>
</reference>
<comment type="caution">
    <text evidence="1">The sequence shown here is derived from an EMBL/GenBank/DDBJ whole genome shotgun (WGS) entry which is preliminary data.</text>
</comment>
<dbReference type="EMBL" id="JACVVK020000070">
    <property type="protein sequence ID" value="KAK7496083.1"/>
    <property type="molecule type" value="Genomic_DNA"/>
</dbReference>
<organism evidence="1 2">
    <name type="scientific">Batillaria attramentaria</name>
    <dbReference type="NCBI Taxonomy" id="370345"/>
    <lineage>
        <taxon>Eukaryota</taxon>
        <taxon>Metazoa</taxon>
        <taxon>Spiralia</taxon>
        <taxon>Lophotrochozoa</taxon>
        <taxon>Mollusca</taxon>
        <taxon>Gastropoda</taxon>
        <taxon>Caenogastropoda</taxon>
        <taxon>Sorbeoconcha</taxon>
        <taxon>Cerithioidea</taxon>
        <taxon>Batillariidae</taxon>
        <taxon>Batillaria</taxon>
    </lineage>
</organism>
<evidence type="ECO:0000313" key="1">
    <source>
        <dbReference type="EMBL" id="KAK7496083.1"/>
    </source>
</evidence>
<protein>
    <submittedName>
        <fullName evidence="1">Uncharacterized protein</fullName>
    </submittedName>
</protein>
<evidence type="ECO:0000313" key="2">
    <source>
        <dbReference type="Proteomes" id="UP001519460"/>
    </source>
</evidence>
<accession>A0ABD0LA29</accession>
<dbReference type="Proteomes" id="UP001519460">
    <property type="component" value="Unassembled WGS sequence"/>
</dbReference>
<gene>
    <name evidence="1" type="ORF">BaRGS_00012784</name>
</gene>
<keyword evidence="2" id="KW-1185">Reference proteome</keyword>
<name>A0ABD0LA29_9CAEN</name>
<proteinExistence type="predicted"/>